<gene>
    <name evidence="7" type="ORF">HDA33_000560</name>
</gene>
<feature type="binding site" evidence="4">
    <location>
        <position position="327"/>
    </location>
    <ligand>
        <name>S-adenosyl-L-methionine</name>
        <dbReference type="ChEBI" id="CHEBI:59789"/>
    </ligand>
</feature>
<feature type="binding site" evidence="4">
    <location>
        <position position="351"/>
    </location>
    <ligand>
        <name>S-adenosyl-L-methionine</name>
        <dbReference type="ChEBI" id="CHEBI:59789"/>
    </ligand>
</feature>
<evidence type="ECO:0000259" key="6">
    <source>
        <dbReference type="PROSITE" id="PS50926"/>
    </source>
</evidence>
<name>A0A7W9N0B4_9MICC</name>
<sequence length="490" mass="52941">MAVIDTSTGVTGIGGTIEVEVGAMAHGGHCVARHEGRVVFVRHAVPGEKVRVALTEAEEGARFWRGDVVEVLRPSEFRRIHQWKLADMLRAHASGRPPVGGAEFGHIVVPHQRRLKAQVFRDTVHRIAGLTVEPEVCFAGPEDEPTGQRWRTRNAFTVTPQGHIAMHAYRSATLLPVRNMPLGVPALDALALWDWDFTGAARVDVATPASGSRPLVLVTPTPQTRADEAKLGRLRTRIRQAANACGVDVSTGLALPGPKRHSPVKVERITGKTWVEETVESERGGTKRFRVTGDGFWQVHRHAPATLVDAVLEDARIEPGQTVADLYGGAGLFSAYLADAVGPEGRVFSVEAAGQASKDARRNLHGQPQATVLNGPTDKVLGSWLKYPERTVADGGLEGASLDTVVLDPPRAGAGRRAIERLLALEPGRIVYVSCDPASFARDLAWLRDGGYEVERARVFDLYPDTHHLESVTVLVPATQLAAVPAIVEI</sequence>
<evidence type="ECO:0000256" key="3">
    <source>
        <dbReference type="ARBA" id="ARBA00022691"/>
    </source>
</evidence>
<feature type="domain" description="TRAM" evidence="6">
    <location>
        <begin position="10"/>
        <end position="70"/>
    </location>
</feature>
<dbReference type="Gene3D" id="3.40.50.150">
    <property type="entry name" value="Vaccinia Virus protein VP39"/>
    <property type="match status" value="1"/>
</dbReference>
<evidence type="ECO:0000256" key="5">
    <source>
        <dbReference type="PROSITE-ProRule" id="PRU10015"/>
    </source>
</evidence>
<dbReference type="InterPro" id="IPR010280">
    <property type="entry name" value="U5_MeTrfase_fam"/>
</dbReference>
<keyword evidence="2 4" id="KW-0808">Transferase</keyword>
<dbReference type="Gene3D" id="2.40.50.140">
    <property type="entry name" value="Nucleic acid-binding proteins"/>
    <property type="match status" value="1"/>
</dbReference>
<comment type="caution">
    <text evidence="7">The sequence shown here is derived from an EMBL/GenBank/DDBJ whole genome shotgun (WGS) entry which is preliminary data.</text>
</comment>
<dbReference type="InterPro" id="IPR002792">
    <property type="entry name" value="TRAM_dom"/>
</dbReference>
<dbReference type="PROSITE" id="PS50926">
    <property type="entry name" value="TRAM"/>
    <property type="match status" value="1"/>
</dbReference>
<dbReference type="Pfam" id="PF05958">
    <property type="entry name" value="tRNA_U5-meth_tr"/>
    <property type="match status" value="1"/>
</dbReference>
<dbReference type="CDD" id="cd02440">
    <property type="entry name" value="AdoMet_MTases"/>
    <property type="match status" value="1"/>
</dbReference>
<dbReference type="Pfam" id="PF01135">
    <property type="entry name" value="PCMT"/>
    <property type="match status" value="1"/>
</dbReference>
<dbReference type="Proteomes" id="UP000567246">
    <property type="component" value="Unassembled WGS sequence"/>
</dbReference>
<dbReference type="PANTHER" id="PTHR11061">
    <property type="entry name" value="RNA M5U METHYLTRANSFERASE"/>
    <property type="match status" value="1"/>
</dbReference>
<keyword evidence="3 4" id="KW-0949">S-adenosyl-L-methionine</keyword>
<dbReference type="InterPro" id="IPR012340">
    <property type="entry name" value="NA-bd_OB-fold"/>
</dbReference>
<dbReference type="SUPFAM" id="SSF53335">
    <property type="entry name" value="S-adenosyl-L-methionine-dependent methyltransferases"/>
    <property type="match status" value="1"/>
</dbReference>
<accession>A0A7W9N0B4</accession>
<feature type="active site" evidence="5">
    <location>
        <position position="435"/>
    </location>
</feature>
<evidence type="ECO:0000313" key="8">
    <source>
        <dbReference type="Proteomes" id="UP000567246"/>
    </source>
</evidence>
<dbReference type="PROSITE" id="PS51687">
    <property type="entry name" value="SAM_MT_RNA_M5U"/>
    <property type="match status" value="1"/>
</dbReference>
<feature type="binding site" evidence="4">
    <location>
        <position position="298"/>
    </location>
    <ligand>
        <name>S-adenosyl-L-methionine</name>
        <dbReference type="ChEBI" id="CHEBI:59789"/>
    </ligand>
</feature>
<dbReference type="AlphaFoldDB" id="A0A7W9N0B4"/>
<evidence type="ECO:0000256" key="1">
    <source>
        <dbReference type="ARBA" id="ARBA00022603"/>
    </source>
</evidence>
<dbReference type="RefSeq" id="WP_184170688.1">
    <property type="nucleotide sequence ID" value="NZ_BAABAG010000005.1"/>
</dbReference>
<protein>
    <submittedName>
        <fullName evidence="7">tRNA/tmRNA/rRNA uracil-C5-methylase (TrmA/RlmC/RlmD family)</fullName>
    </submittedName>
</protein>
<comment type="similarity">
    <text evidence="4">Belongs to the class I-like SAM-binding methyltransferase superfamily. RNA M5U methyltransferase family.</text>
</comment>
<organism evidence="7 8">
    <name type="scientific">Micrococcus endophyticus</name>
    <dbReference type="NCBI Taxonomy" id="455343"/>
    <lineage>
        <taxon>Bacteria</taxon>
        <taxon>Bacillati</taxon>
        <taxon>Actinomycetota</taxon>
        <taxon>Actinomycetes</taxon>
        <taxon>Micrococcales</taxon>
        <taxon>Micrococcaceae</taxon>
        <taxon>Micrococcus</taxon>
    </lineage>
</organism>
<dbReference type="GO" id="GO:0070475">
    <property type="term" value="P:rRNA base methylation"/>
    <property type="evidence" value="ECO:0007669"/>
    <property type="project" value="TreeGrafter"/>
</dbReference>
<dbReference type="Gene3D" id="2.40.50.1070">
    <property type="match status" value="1"/>
</dbReference>
<evidence type="ECO:0000256" key="2">
    <source>
        <dbReference type="ARBA" id="ARBA00022679"/>
    </source>
</evidence>
<feature type="active site" description="Nucleophile" evidence="4">
    <location>
        <position position="435"/>
    </location>
</feature>
<dbReference type="PANTHER" id="PTHR11061:SF30">
    <property type="entry name" value="TRNA (URACIL(54)-C(5))-METHYLTRANSFERASE"/>
    <property type="match status" value="1"/>
</dbReference>
<keyword evidence="1 4" id="KW-0489">Methyltransferase</keyword>
<keyword evidence="8" id="KW-1185">Reference proteome</keyword>
<dbReference type="InterPro" id="IPR030390">
    <property type="entry name" value="MeTrfase_TrmA_AS"/>
</dbReference>
<evidence type="ECO:0000256" key="4">
    <source>
        <dbReference type="PROSITE-ProRule" id="PRU01024"/>
    </source>
</evidence>
<evidence type="ECO:0000313" key="7">
    <source>
        <dbReference type="EMBL" id="MBB5847996.1"/>
    </source>
</evidence>
<dbReference type="Pfam" id="PF01938">
    <property type="entry name" value="TRAM"/>
    <property type="match status" value="1"/>
</dbReference>
<proteinExistence type="inferred from homology"/>
<dbReference type="GO" id="GO:0070041">
    <property type="term" value="F:rRNA (uridine-C5-)-methyltransferase activity"/>
    <property type="evidence" value="ECO:0007669"/>
    <property type="project" value="TreeGrafter"/>
</dbReference>
<dbReference type="PROSITE" id="PS01230">
    <property type="entry name" value="TRMA_1"/>
    <property type="match status" value="1"/>
</dbReference>
<reference evidence="7 8" key="1">
    <citation type="submission" date="2020-08" db="EMBL/GenBank/DDBJ databases">
        <title>Sequencing the genomes of 1000 actinobacteria strains.</title>
        <authorList>
            <person name="Klenk H.-P."/>
        </authorList>
    </citation>
    <scope>NUCLEOTIDE SEQUENCE [LARGE SCALE GENOMIC DNA]</scope>
    <source>
        <strain evidence="7 8">DSM 17945</strain>
    </source>
</reference>
<dbReference type="EMBL" id="JACHMW010000001">
    <property type="protein sequence ID" value="MBB5847996.1"/>
    <property type="molecule type" value="Genomic_DNA"/>
</dbReference>
<feature type="binding site" evidence="4">
    <location>
        <position position="408"/>
    </location>
    <ligand>
        <name>S-adenosyl-L-methionine</name>
        <dbReference type="ChEBI" id="CHEBI:59789"/>
    </ligand>
</feature>
<dbReference type="InterPro" id="IPR029063">
    <property type="entry name" value="SAM-dependent_MTases_sf"/>
</dbReference>
<dbReference type="SUPFAM" id="SSF50249">
    <property type="entry name" value="Nucleic acid-binding proteins"/>
    <property type="match status" value="1"/>
</dbReference>